<comment type="similarity">
    <text evidence="2 12 13">Belongs to the RecF family.</text>
</comment>
<dbReference type="AlphaFoldDB" id="A0A7H9EHK9"/>
<evidence type="ECO:0000256" key="8">
    <source>
        <dbReference type="ARBA" id="ARBA00022840"/>
    </source>
</evidence>
<feature type="binding site" evidence="12">
    <location>
        <begin position="30"/>
        <end position="37"/>
    </location>
    <ligand>
        <name>ATP</name>
        <dbReference type="ChEBI" id="CHEBI:30616"/>
    </ligand>
</feature>
<evidence type="ECO:0000256" key="5">
    <source>
        <dbReference type="ARBA" id="ARBA00022705"/>
    </source>
</evidence>
<sequence>MYLKNIDLRHFRNYEKLTLAFSPRINVLLGRNAQGKTNLLEAIYFLAMTKSHRTSNDHELLQFKAHHGQVKGEVQREQGPVKLQLDLSAQGKKALINHIEQARLSQYVGQMNVILFAPEDLDLVKGAPSVRRRFIDMEFGQIDPQYLYALTKYHAVLKQRNQYLKLLAHKEAHDRLYLDVLSEQLAEWGSQVIVMRQRFITELEHYAQVVHEQISQHNEKLTFDYKCSVKDFSDMSVTELKEKMVAEYHDLQTNELKRGVTLLGPHRDDLRFLVNGQSVHTYGSQGQQRTTALAVKLAEIDVMKDQTGEYPLLLLDDVLSELDGQRQTHLLKAIQDRVQTFLTTPDMSSIAKKLIKQPRILRIEDGQVTVEEEGQKVELTAAQQARVARKKQRDAELNAFLGLDAQGKTQPTLPTQVFYPTKNKH</sequence>
<dbReference type="CDD" id="cd03242">
    <property type="entry name" value="ABC_RecF"/>
    <property type="match status" value="1"/>
</dbReference>
<evidence type="ECO:0000256" key="1">
    <source>
        <dbReference type="ARBA" id="ARBA00004496"/>
    </source>
</evidence>
<evidence type="ECO:0000256" key="6">
    <source>
        <dbReference type="ARBA" id="ARBA00022741"/>
    </source>
</evidence>
<evidence type="ECO:0000256" key="10">
    <source>
        <dbReference type="ARBA" id="ARBA00023204"/>
    </source>
</evidence>
<accession>A0A7H9EHK9</accession>
<keyword evidence="6 12" id="KW-0547">Nucleotide-binding</keyword>
<dbReference type="NCBIfam" id="TIGR00611">
    <property type="entry name" value="recf"/>
    <property type="match status" value="1"/>
</dbReference>
<evidence type="ECO:0000256" key="7">
    <source>
        <dbReference type="ARBA" id="ARBA00022763"/>
    </source>
</evidence>
<dbReference type="RefSeq" id="WP_180848989.1">
    <property type="nucleotide sequence ID" value="NZ_CP047418.1"/>
</dbReference>
<gene>
    <name evidence="12 15" type="primary">recF</name>
    <name evidence="15" type="ORF">GTO87_00085</name>
</gene>
<dbReference type="Gene3D" id="3.40.50.300">
    <property type="entry name" value="P-loop containing nucleotide triphosphate hydrolases"/>
    <property type="match status" value="1"/>
</dbReference>
<dbReference type="GO" id="GO:0005737">
    <property type="term" value="C:cytoplasm"/>
    <property type="evidence" value="ECO:0007669"/>
    <property type="project" value="UniProtKB-SubCell"/>
</dbReference>
<dbReference type="GO" id="GO:0006260">
    <property type="term" value="P:DNA replication"/>
    <property type="evidence" value="ECO:0007669"/>
    <property type="project" value="UniProtKB-UniRule"/>
</dbReference>
<proteinExistence type="inferred from homology"/>
<evidence type="ECO:0000256" key="2">
    <source>
        <dbReference type="ARBA" id="ARBA00008016"/>
    </source>
</evidence>
<organism evidence="15 16">
    <name type="scientific">Ligilactobacillus saerimneri</name>
    <dbReference type="NCBI Taxonomy" id="228229"/>
    <lineage>
        <taxon>Bacteria</taxon>
        <taxon>Bacillati</taxon>
        <taxon>Bacillota</taxon>
        <taxon>Bacilli</taxon>
        <taxon>Lactobacillales</taxon>
        <taxon>Lactobacillaceae</taxon>
        <taxon>Ligilactobacillus</taxon>
    </lineage>
</organism>
<evidence type="ECO:0000256" key="11">
    <source>
        <dbReference type="ARBA" id="ARBA00023236"/>
    </source>
</evidence>
<evidence type="ECO:0000259" key="14">
    <source>
        <dbReference type="Pfam" id="PF02463"/>
    </source>
</evidence>
<keyword evidence="5 12" id="KW-0235">DNA replication</keyword>
<evidence type="ECO:0000256" key="4">
    <source>
        <dbReference type="ARBA" id="ARBA00022490"/>
    </source>
</evidence>
<evidence type="ECO:0000256" key="13">
    <source>
        <dbReference type="RuleBase" id="RU000578"/>
    </source>
</evidence>
<keyword evidence="7 12" id="KW-0227">DNA damage</keyword>
<evidence type="ECO:0000313" key="16">
    <source>
        <dbReference type="Proteomes" id="UP000510886"/>
    </source>
</evidence>
<dbReference type="SUPFAM" id="SSF52540">
    <property type="entry name" value="P-loop containing nucleoside triphosphate hydrolases"/>
    <property type="match status" value="1"/>
</dbReference>
<keyword evidence="8 12" id="KW-0067">ATP-binding</keyword>
<dbReference type="GO" id="GO:0009432">
    <property type="term" value="P:SOS response"/>
    <property type="evidence" value="ECO:0007669"/>
    <property type="project" value="UniProtKB-UniRule"/>
</dbReference>
<dbReference type="Pfam" id="PF02463">
    <property type="entry name" value="SMC_N"/>
    <property type="match status" value="1"/>
</dbReference>
<dbReference type="PANTHER" id="PTHR32182:SF0">
    <property type="entry name" value="DNA REPLICATION AND REPAIR PROTEIN RECF"/>
    <property type="match status" value="1"/>
</dbReference>
<dbReference type="Gene3D" id="1.20.1050.90">
    <property type="entry name" value="RecF/RecN/SMC, N-terminal domain"/>
    <property type="match status" value="1"/>
</dbReference>
<dbReference type="InterPro" id="IPR027417">
    <property type="entry name" value="P-loop_NTPase"/>
</dbReference>
<dbReference type="EMBL" id="CP047418">
    <property type="protein sequence ID" value="QLL77173.1"/>
    <property type="molecule type" value="Genomic_DNA"/>
</dbReference>
<evidence type="ECO:0000256" key="12">
    <source>
        <dbReference type="HAMAP-Rule" id="MF_00365"/>
    </source>
</evidence>
<dbReference type="PROSITE" id="PS00617">
    <property type="entry name" value="RECF_1"/>
    <property type="match status" value="1"/>
</dbReference>
<dbReference type="InterPro" id="IPR003395">
    <property type="entry name" value="RecF/RecN/SMC_N"/>
</dbReference>
<comment type="subcellular location">
    <subcellularLocation>
        <location evidence="1 12 13">Cytoplasm</location>
    </subcellularLocation>
</comment>
<feature type="domain" description="RecF/RecN/SMC N-terminal" evidence="14">
    <location>
        <begin position="2"/>
        <end position="345"/>
    </location>
</feature>
<protein>
    <recommendedName>
        <fullName evidence="3 12">DNA replication and repair protein RecF</fullName>
    </recommendedName>
</protein>
<dbReference type="PANTHER" id="PTHR32182">
    <property type="entry name" value="DNA REPLICATION AND REPAIR PROTEIN RECF"/>
    <property type="match status" value="1"/>
</dbReference>
<dbReference type="InterPro" id="IPR018078">
    <property type="entry name" value="DNA-binding_RecF_CS"/>
</dbReference>
<dbReference type="PROSITE" id="PS00618">
    <property type="entry name" value="RECF_2"/>
    <property type="match status" value="1"/>
</dbReference>
<name>A0A7H9EHK9_9LACO</name>
<evidence type="ECO:0000256" key="9">
    <source>
        <dbReference type="ARBA" id="ARBA00023125"/>
    </source>
</evidence>
<dbReference type="HAMAP" id="MF_00365">
    <property type="entry name" value="RecF"/>
    <property type="match status" value="1"/>
</dbReference>
<comment type="function">
    <text evidence="12 13">The RecF protein is involved in DNA metabolism; it is required for DNA replication and normal SOS inducibility. RecF binds preferentially to single-stranded, linear DNA. It also seems to bind ATP.</text>
</comment>
<evidence type="ECO:0000256" key="3">
    <source>
        <dbReference type="ARBA" id="ARBA00020170"/>
    </source>
</evidence>
<dbReference type="Proteomes" id="UP000510886">
    <property type="component" value="Chromosome"/>
</dbReference>
<dbReference type="KEGG" id="lsw:GTO87_00085"/>
<dbReference type="GO" id="GO:0006302">
    <property type="term" value="P:double-strand break repair"/>
    <property type="evidence" value="ECO:0007669"/>
    <property type="project" value="TreeGrafter"/>
</dbReference>
<dbReference type="InterPro" id="IPR001238">
    <property type="entry name" value="DNA-binding_RecF"/>
</dbReference>
<keyword evidence="4 12" id="KW-0963">Cytoplasm</keyword>
<reference evidence="15 16" key="1">
    <citation type="submission" date="2020-01" db="EMBL/GenBank/DDBJ databases">
        <title>Complete and circular genome sequences of six lactobacillus isolates from horses.</title>
        <authorList>
            <person name="Hassan H.M."/>
        </authorList>
    </citation>
    <scope>NUCLEOTIDE SEQUENCE [LARGE SCALE GENOMIC DNA]</scope>
    <source>
        <strain evidence="15 16">1A</strain>
    </source>
</reference>
<keyword evidence="10 12" id="KW-0234">DNA repair</keyword>
<keyword evidence="11 12" id="KW-0742">SOS response</keyword>
<evidence type="ECO:0000313" key="15">
    <source>
        <dbReference type="EMBL" id="QLL77173.1"/>
    </source>
</evidence>
<dbReference type="GO" id="GO:0000731">
    <property type="term" value="P:DNA synthesis involved in DNA repair"/>
    <property type="evidence" value="ECO:0007669"/>
    <property type="project" value="TreeGrafter"/>
</dbReference>
<dbReference type="InterPro" id="IPR042174">
    <property type="entry name" value="RecF_2"/>
</dbReference>
<dbReference type="GO" id="GO:0003697">
    <property type="term" value="F:single-stranded DNA binding"/>
    <property type="evidence" value="ECO:0007669"/>
    <property type="project" value="UniProtKB-UniRule"/>
</dbReference>
<keyword evidence="9 12" id="KW-0238">DNA-binding</keyword>
<dbReference type="GO" id="GO:0005524">
    <property type="term" value="F:ATP binding"/>
    <property type="evidence" value="ECO:0007669"/>
    <property type="project" value="UniProtKB-UniRule"/>
</dbReference>